<comment type="caution">
    <text evidence="2">The sequence shown here is derived from an EMBL/GenBank/DDBJ whole genome shotgun (WGS) entry which is preliminary data.</text>
</comment>
<feature type="transmembrane region" description="Helical" evidence="1">
    <location>
        <begin position="34"/>
        <end position="61"/>
    </location>
</feature>
<organism evidence="2 3">
    <name type="scientific">Dictyobacter aurantiacus</name>
    <dbReference type="NCBI Taxonomy" id="1936993"/>
    <lineage>
        <taxon>Bacteria</taxon>
        <taxon>Bacillati</taxon>
        <taxon>Chloroflexota</taxon>
        <taxon>Ktedonobacteria</taxon>
        <taxon>Ktedonobacterales</taxon>
        <taxon>Dictyobacteraceae</taxon>
        <taxon>Dictyobacter</taxon>
    </lineage>
</organism>
<keyword evidence="1" id="KW-1133">Transmembrane helix</keyword>
<feature type="transmembrane region" description="Helical" evidence="1">
    <location>
        <begin position="73"/>
        <end position="99"/>
    </location>
</feature>
<keyword evidence="1" id="KW-0812">Transmembrane</keyword>
<dbReference type="OrthoDB" id="160120at2"/>
<evidence type="ECO:0000313" key="3">
    <source>
        <dbReference type="Proteomes" id="UP000287224"/>
    </source>
</evidence>
<feature type="transmembrane region" description="Helical" evidence="1">
    <location>
        <begin position="105"/>
        <end position="121"/>
    </location>
</feature>
<accession>A0A401ZM89</accession>
<dbReference type="EMBL" id="BIFQ01000002">
    <property type="protein sequence ID" value="GCE07989.1"/>
    <property type="molecule type" value="Genomic_DNA"/>
</dbReference>
<keyword evidence="3" id="KW-1185">Reference proteome</keyword>
<evidence type="ECO:0000256" key="1">
    <source>
        <dbReference type="SAM" id="Phobius"/>
    </source>
</evidence>
<dbReference type="Pfam" id="PF14325">
    <property type="entry name" value="DUF4383"/>
    <property type="match status" value="1"/>
</dbReference>
<proteinExistence type="predicted"/>
<evidence type="ECO:0000313" key="2">
    <source>
        <dbReference type="EMBL" id="GCE07989.1"/>
    </source>
</evidence>
<feature type="transmembrane region" description="Helical" evidence="1">
    <location>
        <begin position="7"/>
        <end position="28"/>
    </location>
</feature>
<dbReference type="RefSeq" id="WP_126600208.1">
    <property type="nucleotide sequence ID" value="NZ_BIFQ01000002.1"/>
</dbReference>
<reference evidence="3" key="1">
    <citation type="submission" date="2018-12" db="EMBL/GenBank/DDBJ databases">
        <title>Tengunoibacter tsumagoiensis gen. nov., sp. nov., Dictyobacter kobayashii sp. nov., D. alpinus sp. nov., and D. joshuensis sp. nov. and description of Dictyobacteraceae fam. nov. within the order Ktedonobacterales isolated from Tengu-no-mugimeshi.</title>
        <authorList>
            <person name="Wang C.M."/>
            <person name="Zheng Y."/>
            <person name="Sakai Y."/>
            <person name="Toyoda A."/>
            <person name="Minakuchi Y."/>
            <person name="Abe K."/>
            <person name="Yokota A."/>
            <person name="Yabe S."/>
        </authorList>
    </citation>
    <scope>NUCLEOTIDE SEQUENCE [LARGE SCALE GENOMIC DNA]</scope>
    <source>
        <strain evidence="3">S-27</strain>
    </source>
</reference>
<sequence length="131" mass="13666">MANIQKTIALVFGIVFLLIGILGFVPALTPGGALLGLFMVNGVHSVVHLLFGVLGIAAAFTGMGRLYNRASGIIYLLIAILGFIPGLAPNGMLLGLVMINLADNFLHIVIGVVLTLVGFALQERATIAQRA</sequence>
<name>A0A401ZM89_9CHLR</name>
<dbReference type="Proteomes" id="UP000287224">
    <property type="component" value="Unassembled WGS sequence"/>
</dbReference>
<keyword evidence="1" id="KW-0472">Membrane</keyword>
<gene>
    <name evidence="2" type="ORF">KDAU_53180</name>
</gene>
<protein>
    <submittedName>
        <fullName evidence="2">Membrane protein</fullName>
    </submittedName>
</protein>
<dbReference type="AlphaFoldDB" id="A0A401ZM89"/>